<name>A0A318SR05_9RHOB</name>
<keyword evidence="1" id="KW-0812">Transmembrane</keyword>
<evidence type="ECO:0000256" key="1">
    <source>
        <dbReference type="SAM" id="Phobius"/>
    </source>
</evidence>
<sequence length="91" mass="9046">MEEVLQTLGWIAVVLLALVGLVAGWVAGLVTGGNKAAYMIIGAIAAIAAPFVLALLGITAVIGAGLVALLIAAAVFVAVVLAIVLAIRSKR</sequence>
<feature type="transmembrane region" description="Helical" evidence="1">
    <location>
        <begin position="37"/>
        <end position="58"/>
    </location>
</feature>
<comment type="caution">
    <text evidence="2">The sequence shown here is derived from an EMBL/GenBank/DDBJ whole genome shotgun (WGS) entry which is preliminary data.</text>
</comment>
<organism evidence="2 3">
    <name type="scientific">Pseudoroseicyclus aestuarii</name>
    <dbReference type="NCBI Taxonomy" id="1795041"/>
    <lineage>
        <taxon>Bacteria</taxon>
        <taxon>Pseudomonadati</taxon>
        <taxon>Pseudomonadota</taxon>
        <taxon>Alphaproteobacteria</taxon>
        <taxon>Rhodobacterales</taxon>
        <taxon>Paracoccaceae</taxon>
        <taxon>Pseudoroseicyclus</taxon>
    </lineage>
</organism>
<feature type="transmembrane region" description="Helical" evidence="1">
    <location>
        <begin position="64"/>
        <end position="87"/>
    </location>
</feature>
<gene>
    <name evidence="2" type="ORF">DFP88_103470</name>
</gene>
<dbReference type="EMBL" id="QJTE01000003">
    <property type="protein sequence ID" value="PYE84103.1"/>
    <property type="molecule type" value="Genomic_DNA"/>
</dbReference>
<evidence type="ECO:0000313" key="3">
    <source>
        <dbReference type="Proteomes" id="UP000248311"/>
    </source>
</evidence>
<dbReference type="RefSeq" id="WP_110814654.1">
    <property type="nucleotide sequence ID" value="NZ_QJTE01000003.1"/>
</dbReference>
<keyword evidence="1" id="KW-1133">Transmembrane helix</keyword>
<feature type="transmembrane region" description="Helical" evidence="1">
    <location>
        <begin position="6"/>
        <end position="30"/>
    </location>
</feature>
<reference evidence="2 3" key="1">
    <citation type="submission" date="2018-06" db="EMBL/GenBank/DDBJ databases">
        <title>Genomic Encyclopedia of Type Strains, Phase III (KMG-III): the genomes of soil and plant-associated and newly described type strains.</title>
        <authorList>
            <person name="Whitman W."/>
        </authorList>
    </citation>
    <scope>NUCLEOTIDE SEQUENCE [LARGE SCALE GENOMIC DNA]</scope>
    <source>
        <strain evidence="2 3">CECT 9025</strain>
    </source>
</reference>
<protein>
    <recommendedName>
        <fullName evidence="4">GlsB/YeaQ/YmgE family stress response membrane protein</fullName>
    </recommendedName>
</protein>
<evidence type="ECO:0008006" key="4">
    <source>
        <dbReference type="Google" id="ProtNLM"/>
    </source>
</evidence>
<keyword evidence="3" id="KW-1185">Reference proteome</keyword>
<accession>A0A318SR05</accession>
<dbReference type="Proteomes" id="UP000248311">
    <property type="component" value="Unassembled WGS sequence"/>
</dbReference>
<dbReference type="AlphaFoldDB" id="A0A318SR05"/>
<keyword evidence="1" id="KW-0472">Membrane</keyword>
<evidence type="ECO:0000313" key="2">
    <source>
        <dbReference type="EMBL" id="PYE84103.1"/>
    </source>
</evidence>
<proteinExistence type="predicted"/>